<sequence length="454" mass="51394">MKKVAFWLISLLFIFALSLPGKAGALKKSPAGNKGLFTIQFSWDTDSYPRDYRVGINYAAASKSKVFKGKPQQAMINKNLSATLVLEEGTYRISSIDLHSVSLNGKKISIKFDRTFTIKAGEAVNGGLVFITKEPTSNNVYLLSIDNHQDALWYVKQYHQEYLSSDGKGLSAAWKFIDAQQIDQLVESYEKLIVARAKAKPKNSVKYLYSVLGIMLELEKEKDGTIKGYKSIKTGTHQQIIKSVVLKDKILCLLGQGQYLYGTSQGLSAIPMPEDLESEPRLYLIAVDKFLVFDKNLNIYTSVGEEISWQKQDEFRRSDSQFHGPYLSYGPKEMYIYTTGTGKERRLLHSPYDQIAFKAMPMSDDIKKIPNLIARGKKIIIGPKTTNLVKKGSLIYIKEVDSDEWHLVQAPRGDCNRLYVDKNDDNRFDVTCGTFSKKWKYQSLDGGETWNEVK</sequence>
<feature type="chain" id="PRO_5045408820" evidence="1">
    <location>
        <begin position="24"/>
        <end position="454"/>
    </location>
</feature>
<dbReference type="Proteomes" id="UP001172083">
    <property type="component" value="Unassembled WGS sequence"/>
</dbReference>
<gene>
    <name evidence="2" type="ORF">QQ020_31720</name>
</gene>
<comment type="caution">
    <text evidence="2">The sequence shown here is derived from an EMBL/GenBank/DDBJ whole genome shotgun (WGS) entry which is preliminary data.</text>
</comment>
<dbReference type="EMBL" id="JAUJEB010000010">
    <property type="protein sequence ID" value="MDN5216681.1"/>
    <property type="molecule type" value="Genomic_DNA"/>
</dbReference>
<reference evidence="2" key="1">
    <citation type="submission" date="2023-06" db="EMBL/GenBank/DDBJ databases">
        <title>Genomic of Agaribacillus aureum.</title>
        <authorList>
            <person name="Wang G."/>
        </authorList>
    </citation>
    <scope>NUCLEOTIDE SEQUENCE</scope>
    <source>
        <strain evidence="2">BMA12</strain>
    </source>
</reference>
<keyword evidence="3" id="KW-1185">Reference proteome</keyword>
<feature type="signal peptide" evidence="1">
    <location>
        <begin position="1"/>
        <end position="23"/>
    </location>
</feature>
<accession>A0ABT8LJU8</accession>
<keyword evidence="1" id="KW-0732">Signal</keyword>
<organism evidence="2 3">
    <name type="scientific">Agaribacillus aureus</name>
    <dbReference type="NCBI Taxonomy" id="3051825"/>
    <lineage>
        <taxon>Bacteria</taxon>
        <taxon>Pseudomonadati</taxon>
        <taxon>Bacteroidota</taxon>
        <taxon>Cytophagia</taxon>
        <taxon>Cytophagales</taxon>
        <taxon>Splendidivirgaceae</taxon>
        <taxon>Agaribacillus</taxon>
    </lineage>
</organism>
<proteinExistence type="predicted"/>
<evidence type="ECO:0000313" key="3">
    <source>
        <dbReference type="Proteomes" id="UP001172083"/>
    </source>
</evidence>
<name>A0ABT8LJU8_9BACT</name>
<protein>
    <submittedName>
        <fullName evidence="2">Uncharacterized protein</fullName>
    </submittedName>
</protein>
<dbReference type="RefSeq" id="WP_346762019.1">
    <property type="nucleotide sequence ID" value="NZ_JAUJEB010000010.1"/>
</dbReference>
<evidence type="ECO:0000256" key="1">
    <source>
        <dbReference type="SAM" id="SignalP"/>
    </source>
</evidence>
<evidence type="ECO:0000313" key="2">
    <source>
        <dbReference type="EMBL" id="MDN5216681.1"/>
    </source>
</evidence>